<feature type="compositionally biased region" description="Basic and acidic residues" evidence="1">
    <location>
        <begin position="1"/>
        <end position="12"/>
    </location>
</feature>
<dbReference type="KEGG" id="dvn:HQ394_14935"/>
<protein>
    <submittedName>
        <fullName evidence="2">Uncharacterized protein</fullName>
    </submittedName>
</protein>
<evidence type="ECO:0000313" key="2">
    <source>
        <dbReference type="EMBL" id="QNT70387.1"/>
    </source>
</evidence>
<name>A0A7H1N3V1_9PROT</name>
<accession>A0A7H1N3V1</accession>
<evidence type="ECO:0000313" key="3">
    <source>
        <dbReference type="Proteomes" id="UP000516369"/>
    </source>
</evidence>
<dbReference type="Proteomes" id="UP000516369">
    <property type="component" value="Chromosome"/>
</dbReference>
<evidence type="ECO:0000256" key="1">
    <source>
        <dbReference type="SAM" id="MobiDB-lite"/>
    </source>
</evidence>
<gene>
    <name evidence="2" type="ORF">HQ394_14935</name>
</gene>
<dbReference type="RefSeq" id="WP_190260866.1">
    <property type="nucleotide sequence ID" value="NZ_CP053923.1"/>
</dbReference>
<keyword evidence="3" id="KW-1185">Reference proteome</keyword>
<feature type="region of interest" description="Disordered" evidence="1">
    <location>
        <begin position="1"/>
        <end position="22"/>
    </location>
</feature>
<proteinExistence type="predicted"/>
<reference evidence="2 3" key="1">
    <citation type="submission" date="2020-05" db="EMBL/GenBank/DDBJ databases">
        <title>Complete closed genome sequence of Defluviicoccus vanus.</title>
        <authorList>
            <person name="Bessarab I."/>
            <person name="Arumugam K."/>
            <person name="Maszenan A.M."/>
            <person name="Seviour R.J."/>
            <person name="Williams R.B."/>
        </authorList>
    </citation>
    <scope>NUCLEOTIDE SEQUENCE [LARGE SCALE GENOMIC DNA]</scope>
    <source>
        <strain evidence="2 3">Ben 114</strain>
    </source>
</reference>
<dbReference type="AlphaFoldDB" id="A0A7H1N3V1"/>
<organism evidence="2 3">
    <name type="scientific">Defluviicoccus vanus</name>
    <dbReference type="NCBI Taxonomy" id="111831"/>
    <lineage>
        <taxon>Bacteria</taxon>
        <taxon>Pseudomonadati</taxon>
        <taxon>Pseudomonadota</taxon>
        <taxon>Alphaproteobacteria</taxon>
        <taxon>Rhodospirillales</taxon>
        <taxon>Rhodospirillaceae</taxon>
        <taxon>Defluviicoccus</taxon>
    </lineage>
</organism>
<sequence>MKEASGERERASRPALSLGPHRLKPVPARLSLSARRLESTPVEHYFTSVRVAAHRVARTACGESPRAERLGQQAAADLHPRSLARAGLGMRFTSPDKTIEPLRASKDDLMAQILKFPTKKIEPLSIHSGSKHRISVKVLDDVRPRRTRWKLQFEIQEAAGFAALKGFTDSAVALGYRHRFEVSNTRVVRQFVAETSGLVAAGKVAIWIDRVRVQPRVARSA</sequence>
<dbReference type="EMBL" id="CP053923">
    <property type="protein sequence ID" value="QNT70387.1"/>
    <property type="molecule type" value="Genomic_DNA"/>
</dbReference>